<dbReference type="InterPro" id="IPR036396">
    <property type="entry name" value="Cyt_P450_sf"/>
</dbReference>
<dbReference type="PRINTS" id="PR00465">
    <property type="entry name" value="EP450IV"/>
</dbReference>
<evidence type="ECO:0000313" key="9">
    <source>
        <dbReference type="EMBL" id="KAL2284627.1"/>
    </source>
</evidence>
<dbReference type="InterPro" id="IPR001128">
    <property type="entry name" value="Cyt_P450"/>
</dbReference>
<evidence type="ECO:0008006" key="11">
    <source>
        <dbReference type="Google" id="ProtNLM"/>
    </source>
</evidence>
<dbReference type="SUPFAM" id="SSF48264">
    <property type="entry name" value="Cytochrome P450"/>
    <property type="match status" value="1"/>
</dbReference>
<name>A0ABR4EQB0_9PEZI</name>
<evidence type="ECO:0000256" key="4">
    <source>
        <dbReference type="ARBA" id="ARBA00022723"/>
    </source>
</evidence>
<gene>
    <name evidence="9" type="ORF">FJTKL_08726</name>
</gene>
<dbReference type="InterPro" id="IPR002403">
    <property type="entry name" value="Cyt_P450_E_grp-IV"/>
</dbReference>
<evidence type="ECO:0000313" key="10">
    <source>
        <dbReference type="Proteomes" id="UP001600888"/>
    </source>
</evidence>
<protein>
    <recommendedName>
        <fullName evidence="11">Cytochrome P450</fullName>
    </recommendedName>
</protein>
<evidence type="ECO:0000256" key="6">
    <source>
        <dbReference type="ARBA" id="ARBA00023004"/>
    </source>
</evidence>
<dbReference type="PANTHER" id="PTHR46206">
    <property type="entry name" value="CYTOCHROME P450"/>
    <property type="match status" value="1"/>
</dbReference>
<evidence type="ECO:0000256" key="7">
    <source>
        <dbReference type="ARBA" id="ARBA00023033"/>
    </source>
</evidence>
<dbReference type="PROSITE" id="PS00086">
    <property type="entry name" value="CYTOCHROME_P450"/>
    <property type="match status" value="1"/>
</dbReference>
<dbReference type="Pfam" id="PF00067">
    <property type="entry name" value="p450"/>
    <property type="match status" value="1"/>
</dbReference>
<keyword evidence="5 8" id="KW-0560">Oxidoreductase</keyword>
<keyword evidence="4 8" id="KW-0479">Metal-binding</keyword>
<comment type="subcellular location">
    <subcellularLocation>
        <location evidence="2">Membrane</location>
        <topology evidence="2">Single-pass membrane protein</topology>
    </subcellularLocation>
</comment>
<dbReference type="Gene3D" id="1.10.630.10">
    <property type="entry name" value="Cytochrome P450"/>
    <property type="match status" value="1"/>
</dbReference>
<dbReference type="InterPro" id="IPR017972">
    <property type="entry name" value="Cyt_P450_CS"/>
</dbReference>
<sequence length="352" mass="40614">MKNDLNKNLEWQPIQMYPKVLRCVARVNAKIFVGSNLHLNQEWIEITCSYVRNIFLSSAKLRFFPAWLRPVVQYFVPELRAVWRCNSRARDLLAPIIQDRETQEERAGYLKPNDSIEWLRDLVPEPDRRDAHFHGISQLGISAVSVNTTSQLITNAIFNLCTWPEYVPMLREEIEYVLKDYGGEWTLESMGKLQKLDSFLKETLRHSGHLTATFQRKALQPITLSDGTHIPPGTMTFSPANAVNFDPEIYPDPEKFDGLRFYKLRQASEGDANRYQLTSITKTQLQFGSGRHACPGRWFAAHQNKLVVAAVIQQYDIKFKDGEGRPKGILFQTNQFPDPKAEVLFRTRNIEV</sequence>
<dbReference type="CDD" id="cd11041">
    <property type="entry name" value="CYP503A1-like"/>
    <property type="match status" value="1"/>
</dbReference>
<comment type="cofactor">
    <cofactor evidence="1">
        <name>heme</name>
        <dbReference type="ChEBI" id="CHEBI:30413"/>
    </cofactor>
</comment>
<evidence type="ECO:0000256" key="8">
    <source>
        <dbReference type="RuleBase" id="RU000461"/>
    </source>
</evidence>
<organism evidence="9 10">
    <name type="scientific">Diaporthe vaccinii</name>
    <dbReference type="NCBI Taxonomy" id="105482"/>
    <lineage>
        <taxon>Eukaryota</taxon>
        <taxon>Fungi</taxon>
        <taxon>Dikarya</taxon>
        <taxon>Ascomycota</taxon>
        <taxon>Pezizomycotina</taxon>
        <taxon>Sordariomycetes</taxon>
        <taxon>Sordariomycetidae</taxon>
        <taxon>Diaporthales</taxon>
        <taxon>Diaporthaceae</taxon>
        <taxon>Diaporthe</taxon>
        <taxon>Diaporthe eres species complex</taxon>
    </lineage>
</organism>
<evidence type="ECO:0000256" key="5">
    <source>
        <dbReference type="ARBA" id="ARBA00023002"/>
    </source>
</evidence>
<keyword evidence="6 8" id="KW-0408">Iron</keyword>
<comment type="caution">
    <text evidence="9">The sequence shown here is derived from an EMBL/GenBank/DDBJ whole genome shotgun (WGS) entry which is preliminary data.</text>
</comment>
<evidence type="ECO:0000256" key="2">
    <source>
        <dbReference type="ARBA" id="ARBA00004167"/>
    </source>
</evidence>
<keyword evidence="8" id="KW-0349">Heme</keyword>
<evidence type="ECO:0000256" key="3">
    <source>
        <dbReference type="ARBA" id="ARBA00010617"/>
    </source>
</evidence>
<dbReference type="Proteomes" id="UP001600888">
    <property type="component" value="Unassembled WGS sequence"/>
</dbReference>
<dbReference type="EMBL" id="JBAWTH010000035">
    <property type="protein sequence ID" value="KAL2284627.1"/>
    <property type="molecule type" value="Genomic_DNA"/>
</dbReference>
<keyword evidence="7 8" id="KW-0503">Monooxygenase</keyword>
<accession>A0ABR4EQB0</accession>
<keyword evidence="10" id="KW-1185">Reference proteome</keyword>
<evidence type="ECO:0000256" key="1">
    <source>
        <dbReference type="ARBA" id="ARBA00001971"/>
    </source>
</evidence>
<proteinExistence type="inferred from homology"/>
<comment type="similarity">
    <text evidence="3 8">Belongs to the cytochrome P450 family.</text>
</comment>
<dbReference type="PANTHER" id="PTHR46206:SF6">
    <property type="entry name" value="CYTOCHROME P450 MONOOXYGENASE AN1598-RELATED"/>
    <property type="match status" value="1"/>
</dbReference>
<reference evidence="9 10" key="1">
    <citation type="submission" date="2024-03" db="EMBL/GenBank/DDBJ databases">
        <title>A high-quality draft genome sequence of Diaporthe vaccinii, a causative agent of upright dieback and viscid rot disease in cranberry plants.</title>
        <authorList>
            <person name="Sarrasin M."/>
            <person name="Lang B.F."/>
            <person name="Burger G."/>
        </authorList>
    </citation>
    <scope>NUCLEOTIDE SEQUENCE [LARGE SCALE GENOMIC DNA]</scope>
    <source>
        <strain evidence="9 10">IS7</strain>
    </source>
</reference>